<dbReference type="Proteomes" id="UP000027986">
    <property type="component" value="Chromosome"/>
</dbReference>
<dbReference type="Pfam" id="PF08338">
    <property type="entry name" value="DUF1731"/>
    <property type="match status" value="1"/>
</dbReference>
<evidence type="ECO:0000259" key="3">
    <source>
        <dbReference type="Pfam" id="PF08338"/>
    </source>
</evidence>
<dbReference type="OrthoDB" id="9801773at2"/>
<feature type="domain" description="NAD-dependent epimerase/dehydratase" evidence="2">
    <location>
        <begin position="6"/>
        <end position="219"/>
    </location>
</feature>
<evidence type="ECO:0000313" key="5">
    <source>
        <dbReference type="Proteomes" id="UP000027986"/>
    </source>
</evidence>
<dbReference type="EMBL" id="CP008889">
    <property type="protein sequence ID" value="AIF40573.1"/>
    <property type="molecule type" value="Genomic_DNA"/>
</dbReference>
<dbReference type="AlphaFoldDB" id="A0A075JKF2"/>
<name>A0A075JKF2_9MICO</name>
<protein>
    <submittedName>
        <fullName evidence="4">Epimerase</fullName>
    </submittedName>
</protein>
<reference evidence="4 5" key="1">
    <citation type="submission" date="2014-07" db="EMBL/GenBank/DDBJ databases">
        <title>Genome Sequencing of Dermacoccus nishinomiyaensis.</title>
        <authorList>
            <person name="Hong K.W."/>
            <person name="Chan K.G."/>
        </authorList>
    </citation>
    <scope>NUCLEOTIDE SEQUENCE [LARGE SCALE GENOMIC DNA]</scope>
    <source>
        <strain evidence="4 5">M25</strain>
    </source>
</reference>
<sequence>MTGQRIAITGSSGVIGGALSSCLRRRGDTVIRIVRRPAVAPGEVTLPEARSSNSRFVETLVTVDAVVNLAGAGAGDHRWSRAYKDTIRESRIETTSTLADALAEVPQRIRLVSGSAIGFYGDRGDEVLDETSAPGEDFLARVCIEWEAAAMRAAKRHDVALARTGLVMTGEGGAFAPLLTTTRLCAGGPLGSGRQWWSWITLRDEVRALMFLLDHPDVVGPVNLVAPRASRQADLAQALARSLRRPAALRVPKSALRFVLGEMADQVTASTRVRPHVLEAAGFDWQDENQDQALDRLVASAL</sequence>
<dbReference type="PANTHER" id="PTHR11092">
    <property type="entry name" value="SUGAR NUCLEOTIDE EPIMERASE RELATED"/>
    <property type="match status" value="1"/>
</dbReference>
<dbReference type="NCBIfam" id="TIGR01777">
    <property type="entry name" value="yfcH"/>
    <property type="match status" value="1"/>
</dbReference>
<dbReference type="InterPro" id="IPR036291">
    <property type="entry name" value="NAD(P)-bd_dom_sf"/>
</dbReference>
<evidence type="ECO:0000313" key="4">
    <source>
        <dbReference type="EMBL" id="AIF40573.1"/>
    </source>
</evidence>
<proteinExistence type="inferred from homology"/>
<dbReference type="InterPro" id="IPR010099">
    <property type="entry name" value="SDR39U1"/>
</dbReference>
<evidence type="ECO:0000259" key="2">
    <source>
        <dbReference type="Pfam" id="PF01370"/>
    </source>
</evidence>
<dbReference type="Gene3D" id="3.40.50.720">
    <property type="entry name" value="NAD(P)-binding Rossmann-like Domain"/>
    <property type="match status" value="1"/>
</dbReference>
<accession>A0A075JKF2</accession>
<dbReference type="InterPro" id="IPR013549">
    <property type="entry name" value="DUF1731"/>
</dbReference>
<gene>
    <name evidence="4" type="ORF">HX89_06030</name>
</gene>
<comment type="similarity">
    <text evidence="1">Belongs to the NAD(P)-dependent epimerase/dehydratase family. SDR39U1 subfamily.</text>
</comment>
<feature type="domain" description="DUF1731" evidence="3">
    <location>
        <begin position="251"/>
        <end position="296"/>
    </location>
</feature>
<dbReference type="GeneID" id="41840735"/>
<organism evidence="4 5">
    <name type="scientific">Dermacoccus nishinomiyaensis</name>
    <dbReference type="NCBI Taxonomy" id="1274"/>
    <lineage>
        <taxon>Bacteria</taxon>
        <taxon>Bacillati</taxon>
        <taxon>Actinomycetota</taxon>
        <taxon>Actinomycetes</taxon>
        <taxon>Micrococcales</taxon>
        <taxon>Dermacoccaceae</taxon>
        <taxon>Dermacoccus</taxon>
    </lineage>
</organism>
<dbReference type="eggNOG" id="COG1090">
    <property type="taxonomic scope" value="Bacteria"/>
</dbReference>
<dbReference type="Pfam" id="PF01370">
    <property type="entry name" value="Epimerase"/>
    <property type="match status" value="1"/>
</dbReference>
<dbReference type="PANTHER" id="PTHR11092:SF0">
    <property type="entry name" value="EPIMERASE FAMILY PROTEIN SDR39U1"/>
    <property type="match status" value="1"/>
</dbReference>
<dbReference type="RefSeq" id="WP_038567767.1">
    <property type="nucleotide sequence ID" value="NZ_CP008889.1"/>
</dbReference>
<dbReference type="HOGENOM" id="CLU_047373_0_3_11"/>
<dbReference type="KEGG" id="dni:HX89_06030"/>
<dbReference type="PROSITE" id="PS51257">
    <property type="entry name" value="PROKAR_LIPOPROTEIN"/>
    <property type="match status" value="1"/>
</dbReference>
<evidence type="ECO:0000256" key="1">
    <source>
        <dbReference type="ARBA" id="ARBA00009353"/>
    </source>
</evidence>
<dbReference type="SUPFAM" id="SSF51735">
    <property type="entry name" value="NAD(P)-binding Rossmann-fold domains"/>
    <property type="match status" value="1"/>
</dbReference>
<dbReference type="InterPro" id="IPR001509">
    <property type="entry name" value="Epimerase_deHydtase"/>
</dbReference>
<keyword evidence="5" id="KW-1185">Reference proteome</keyword>